<evidence type="ECO:0000256" key="10">
    <source>
        <dbReference type="ARBA" id="ARBA00067609"/>
    </source>
</evidence>
<sequence length="388" mass="40508">MAPQREWFEKDYYAVLGVAADAEPKAITKAYRKLARELHPDANPGNAEAEQRFKDVSAAYDVIGDPERRKEYDEVRAMAAQGGGFGPGGFGPGPGGPGGFGPGGATFDAGDLGDIFGNLFGGGGGGRARRGRPSARRPQRGTDLETDLHLSFVDAVDGVTTTVGLLADAVCGTCDGTGAEPGTRPTRCPRCDGQGSVAEDQGPFSFSTPCPQCRGRGSIIEHPCTTCHGTGIERRPRQVKVRIPAGVTDGKRIRVPGRGTPGRDGGPAGDLYVVCRVAPHELFRIKGRDLALTLPITFPEAALGADVSVPTLDGGHVTVRIPEGTPTGRTLRVRGRGVPAKEGTGDLLVTVEVAVPTKLTAAQRKVIEELATLQADQSPRASMEGATP</sequence>
<evidence type="ECO:0000256" key="6">
    <source>
        <dbReference type="ARBA" id="ARBA00022833"/>
    </source>
</evidence>
<evidence type="ECO:0000256" key="8">
    <source>
        <dbReference type="ARBA" id="ARBA00023186"/>
    </source>
</evidence>
<evidence type="ECO:0000256" key="1">
    <source>
        <dbReference type="ARBA" id="ARBA00022490"/>
    </source>
</evidence>
<feature type="repeat" description="CXXCXGXG motif" evidence="11">
    <location>
        <begin position="188"/>
        <end position="195"/>
    </location>
</feature>
<feature type="binding site" evidence="11">
    <location>
        <position position="174"/>
    </location>
    <ligand>
        <name>Zn(2+)</name>
        <dbReference type="ChEBI" id="CHEBI:29105"/>
        <label>1</label>
    </ligand>
</feature>
<dbReference type="InterPro" id="IPR008971">
    <property type="entry name" value="HSP40/DnaJ_pept-bd"/>
</dbReference>
<comment type="subcellular location">
    <subcellularLocation>
        <location evidence="11">Cytoplasm</location>
    </subcellularLocation>
</comment>
<dbReference type="Pfam" id="PF01556">
    <property type="entry name" value="DnaJ_C"/>
    <property type="match status" value="1"/>
</dbReference>
<keyword evidence="3 11" id="KW-0479">Metal-binding</keyword>
<dbReference type="RefSeq" id="WP_272736805.1">
    <property type="nucleotide sequence ID" value="NZ_CP116942.1"/>
</dbReference>
<feature type="domain" description="CR-type" evidence="15">
    <location>
        <begin position="158"/>
        <end position="236"/>
    </location>
</feature>
<dbReference type="KEGG" id="ima:PO878_00920"/>
<feature type="domain" description="J" evidence="14">
    <location>
        <begin position="11"/>
        <end position="76"/>
    </location>
</feature>
<evidence type="ECO:0000256" key="2">
    <source>
        <dbReference type="ARBA" id="ARBA00022705"/>
    </source>
</evidence>
<feature type="repeat" description="CXXCXGXG motif" evidence="11">
    <location>
        <begin position="224"/>
        <end position="231"/>
    </location>
</feature>
<dbReference type="InterPro" id="IPR002939">
    <property type="entry name" value="DnaJ_C"/>
</dbReference>
<dbReference type="CDD" id="cd06257">
    <property type="entry name" value="DnaJ"/>
    <property type="match status" value="1"/>
</dbReference>
<dbReference type="GO" id="GO:0006260">
    <property type="term" value="P:DNA replication"/>
    <property type="evidence" value="ECO:0007669"/>
    <property type="project" value="UniProtKB-KW"/>
</dbReference>
<comment type="subunit">
    <text evidence="11">Homodimer.</text>
</comment>
<name>A0AAF0BVP9_9ACTN</name>
<keyword evidence="8 11" id="KW-0143">Chaperone</keyword>
<evidence type="ECO:0000256" key="12">
    <source>
        <dbReference type="PROSITE-ProRule" id="PRU00546"/>
    </source>
</evidence>
<dbReference type="Pfam" id="PF00684">
    <property type="entry name" value="DnaJ_CXXCXGXG"/>
    <property type="match status" value="1"/>
</dbReference>
<evidence type="ECO:0000313" key="16">
    <source>
        <dbReference type="EMBL" id="WCO67283.1"/>
    </source>
</evidence>
<dbReference type="PRINTS" id="PR00625">
    <property type="entry name" value="JDOMAIN"/>
</dbReference>
<accession>A0AAF0BVP9</accession>
<dbReference type="CDD" id="cd10747">
    <property type="entry name" value="DnaJ_C"/>
    <property type="match status" value="1"/>
</dbReference>
<comment type="cofactor">
    <cofactor evidence="11">
        <name>Zn(2+)</name>
        <dbReference type="ChEBI" id="CHEBI:29105"/>
    </cofactor>
    <text evidence="11">Binds 2 Zn(2+) ions per monomer.</text>
</comment>
<keyword evidence="4 11" id="KW-0677">Repeat</keyword>
<keyword evidence="5 11" id="KW-0863">Zinc-finger</keyword>
<keyword evidence="1 11" id="KW-0963">Cytoplasm</keyword>
<dbReference type="NCBIfam" id="NF008035">
    <property type="entry name" value="PRK10767.1"/>
    <property type="match status" value="1"/>
</dbReference>
<dbReference type="PROSITE" id="PS50076">
    <property type="entry name" value="DNAJ_2"/>
    <property type="match status" value="1"/>
</dbReference>
<dbReference type="SUPFAM" id="SSF49493">
    <property type="entry name" value="HSP40/DnaJ peptide-binding domain"/>
    <property type="match status" value="2"/>
</dbReference>
<evidence type="ECO:0000259" key="15">
    <source>
        <dbReference type="PROSITE" id="PS51188"/>
    </source>
</evidence>
<keyword evidence="17" id="KW-1185">Reference proteome</keyword>
<feature type="region of interest" description="Disordered" evidence="13">
    <location>
        <begin position="122"/>
        <end position="142"/>
    </location>
</feature>
<feature type="binding site" evidence="11">
    <location>
        <position position="213"/>
    </location>
    <ligand>
        <name>Zn(2+)</name>
        <dbReference type="ChEBI" id="CHEBI:29105"/>
        <label>2</label>
    </ligand>
</feature>
<dbReference type="GO" id="GO:0008270">
    <property type="term" value="F:zinc ion binding"/>
    <property type="evidence" value="ECO:0007669"/>
    <property type="project" value="UniProtKB-UniRule"/>
</dbReference>
<dbReference type="EMBL" id="CP116942">
    <property type="protein sequence ID" value="WCO67283.1"/>
    <property type="molecule type" value="Genomic_DNA"/>
</dbReference>
<dbReference type="GO" id="GO:0042026">
    <property type="term" value="P:protein refolding"/>
    <property type="evidence" value="ECO:0007669"/>
    <property type="project" value="TreeGrafter"/>
</dbReference>
<dbReference type="CDD" id="cd10719">
    <property type="entry name" value="DnaJ_zf"/>
    <property type="match status" value="1"/>
</dbReference>
<protein>
    <recommendedName>
        <fullName evidence="10 11">Chaperone protein DnaJ</fullName>
    </recommendedName>
</protein>
<keyword evidence="6 11" id="KW-0862">Zinc</keyword>
<evidence type="ECO:0000313" key="17">
    <source>
        <dbReference type="Proteomes" id="UP001216390"/>
    </source>
</evidence>
<feature type="compositionally biased region" description="Basic residues" evidence="13">
    <location>
        <begin position="127"/>
        <end position="139"/>
    </location>
</feature>
<dbReference type="Pfam" id="PF00226">
    <property type="entry name" value="DnaJ"/>
    <property type="match status" value="1"/>
</dbReference>
<feature type="binding site" evidence="11">
    <location>
        <position position="171"/>
    </location>
    <ligand>
        <name>Zn(2+)</name>
        <dbReference type="ChEBI" id="CHEBI:29105"/>
        <label>1</label>
    </ligand>
</feature>
<feature type="binding site" evidence="11">
    <location>
        <position position="210"/>
    </location>
    <ligand>
        <name>Zn(2+)</name>
        <dbReference type="ChEBI" id="CHEBI:29105"/>
        <label>2</label>
    </ligand>
</feature>
<dbReference type="PANTHER" id="PTHR43096">
    <property type="entry name" value="DNAJ HOMOLOG 1, MITOCHONDRIAL-RELATED"/>
    <property type="match status" value="1"/>
</dbReference>
<dbReference type="InterPro" id="IPR036410">
    <property type="entry name" value="HSP_DnaJ_Cys-rich_dom_sf"/>
</dbReference>
<dbReference type="InterPro" id="IPR012724">
    <property type="entry name" value="DnaJ"/>
</dbReference>
<gene>
    <name evidence="11 16" type="primary">dnaJ</name>
    <name evidence="16" type="ORF">PO878_00920</name>
</gene>
<feature type="repeat" description="CXXCXGXG motif" evidence="11">
    <location>
        <begin position="171"/>
        <end position="178"/>
    </location>
</feature>
<keyword evidence="16" id="KW-0560">Oxidoreductase</keyword>
<comment type="domain">
    <text evidence="11">The J domain is necessary and sufficient to stimulate DnaK ATPase activity. Zinc center 1 plays an important role in the autonomous, DnaK-independent chaperone activity of DnaJ. Zinc center 2 is essential for interaction with DnaK and for DnaJ activity.</text>
</comment>
<evidence type="ECO:0000256" key="11">
    <source>
        <dbReference type="HAMAP-Rule" id="MF_01152"/>
    </source>
</evidence>
<dbReference type="PANTHER" id="PTHR43096:SF54">
    <property type="entry name" value="CHAPERONE PROTEIN DNAJ 1"/>
    <property type="match status" value="1"/>
</dbReference>
<dbReference type="InterPro" id="IPR001305">
    <property type="entry name" value="HSP_DnaJ_Cys-rich_dom"/>
</dbReference>
<dbReference type="Proteomes" id="UP001216390">
    <property type="component" value="Chromosome"/>
</dbReference>
<organism evidence="16 17">
    <name type="scientific">Iamia majanohamensis</name>
    <dbReference type="NCBI Taxonomy" id="467976"/>
    <lineage>
        <taxon>Bacteria</taxon>
        <taxon>Bacillati</taxon>
        <taxon>Actinomycetota</taxon>
        <taxon>Acidimicrobiia</taxon>
        <taxon>Acidimicrobiales</taxon>
        <taxon>Iamiaceae</taxon>
        <taxon>Iamia</taxon>
    </lineage>
</organism>
<dbReference type="FunFam" id="2.10.230.10:FF:000002">
    <property type="entry name" value="Molecular chaperone DnaJ"/>
    <property type="match status" value="1"/>
</dbReference>
<feature type="binding site" evidence="11">
    <location>
        <position position="227"/>
    </location>
    <ligand>
        <name>Zn(2+)</name>
        <dbReference type="ChEBI" id="CHEBI:29105"/>
        <label>1</label>
    </ligand>
</feature>
<dbReference type="GO" id="GO:0016491">
    <property type="term" value="F:oxidoreductase activity"/>
    <property type="evidence" value="ECO:0007669"/>
    <property type="project" value="UniProtKB-KW"/>
</dbReference>
<dbReference type="InterPro" id="IPR036869">
    <property type="entry name" value="J_dom_sf"/>
</dbReference>
<evidence type="ECO:0000256" key="5">
    <source>
        <dbReference type="ARBA" id="ARBA00022771"/>
    </source>
</evidence>
<evidence type="ECO:0000256" key="4">
    <source>
        <dbReference type="ARBA" id="ARBA00022737"/>
    </source>
</evidence>
<dbReference type="PROSITE" id="PS51188">
    <property type="entry name" value="ZF_CR"/>
    <property type="match status" value="1"/>
</dbReference>
<proteinExistence type="inferred from homology"/>
<dbReference type="SMART" id="SM00271">
    <property type="entry name" value="DnaJ"/>
    <property type="match status" value="1"/>
</dbReference>
<evidence type="ECO:0000256" key="7">
    <source>
        <dbReference type="ARBA" id="ARBA00023016"/>
    </source>
</evidence>
<dbReference type="InterPro" id="IPR001623">
    <property type="entry name" value="DnaJ_domain"/>
</dbReference>
<evidence type="ECO:0000256" key="13">
    <source>
        <dbReference type="SAM" id="MobiDB-lite"/>
    </source>
</evidence>
<feature type="binding site" evidence="11">
    <location>
        <position position="224"/>
    </location>
    <ligand>
        <name>Zn(2+)</name>
        <dbReference type="ChEBI" id="CHEBI:29105"/>
        <label>1</label>
    </ligand>
</feature>
<keyword evidence="7 11" id="KW-0346">Stress response</keyword>
<dbReference type="GO" id="GO:0051082">
    <property type="term" value="F:unfolded protein binding"/>
    <property type="evidence" value="ECO:0007669"/>
    <property type="project" value="UniProtKB-UniRule"/>
</dbReference>
<feature type="repeat" description="CXXCXGXG motif" evidence="11">
    <location>
        <begin position="210"/>
        <end position="217"/>
    </location>
</feature>
<dbReference type="GO" id="GO:0005524">
    <property type="term" value="F:ATP binding"/>
    <property type="evidence" value="ECO:0007669"/>
    <property type="project" value="InterPro"/>
</dbReference>
<feature type="binding site" evidence="11">
    <location>
        <position position="191"/>
    </location>
    <ligand>
        <name>Zn(2+)</name>
        <dbReference type="ChEBI" id="CHEBI:29105"/>
        <label>2</label>
    </ligand>
</feature>
<dbReference type="NCBIfam" id="TIGR02349">
    <property type="entry name" value="DnaJ_bact"/>
    <property type="match status" value="1"/>
</dbReference>
<evidence type="ECO:0000259" key="14">
    <source>
        <dbReference type="PROSITE" id="PS50076"/>
    </source>
</evidence>
<dbReference type="Gene3D" id="2.60.260.20">
    <property type="entry name" value="Urease metallochaperone UreE, N-terminal domain"/>
    <property type="match status" value="2"/>
</dbReference>
<feature type="zinc finger region" description="CR-type" evidence="12">
    <location>
        <begin position="158"/>
        <end position="236"/>
    </location>
</feature>
<dbReference type="Gene3D" id="1.10.287.110">
    <property type="entry name" value="DnaJ domain"/>
    <property type="match status" value="1"/>
</dbReference>
<evidence type="ECO:0000256" key="3">
    <source>
        <dbReference type="ARBA" id="ARBA00022723"/>
    </source>
</evidence>
<comment type="function">
    <text evidence="11">Participates actively in the response to hyperosmotic and heat shock by preventing the aggregation of stress-denatured proteins and by disaggregating proteins, also in an autonomous, DnaK-independent fashion. Unfolded proteins bind initially to DnaJ; upon interaction with the DnaJ-bound protein, DnaK hydrolyzes its bound ATP, resulting in the formation of a stable complex. GrpE releases ADP from DnaK; ATP binding to DnaK triggers the release of the substrate protein, thus completing the reaction cycle. Several rounds of ATP-dependent interactions between DnaJ, DnaK and GrpE are required for fully efficient folding. Also involved, together with DnaK and GrpE, in the DNA replication of plasmids through activation of initiation proteins.</text>
</comment>
<dbReference type="GO" id="GO:0005737">
    <property type="term" value="C:cytoplasm"/>
    <property type="evidence" value="ECO:0007669"/>
    <property type="project" value="UniProtKB-SubCell"/>
</dbReference>
<comment type="similarity">
    <text evidence="9 11">Belongs to the DnaJ family.</text>
</comment>
<dbReference type="GO" id="GO:0031072">
    <property type="term" value="F:heat shock protein binding"/>
    <property type="evidence" value="ECO:0007669"/>
    <property type="project" value="InterPro"/>
</dbReference>
<dbReference type="AlphaFoldDB" id="A0AAF0BVP9"/>
<dbReference type="SUPFAM" id="SSF57938">
    <property type="entry name" value="DnaJ/Hsp40 cysteine-rich domain"/>
    <property type="match status" value="1"/>
</dbReference>
<dbReference type="SUPFAM" id="SSF46565">
    <property type="entry name" value="Chaperone J-domain"/>
    <property type="match status" value="1"/>
</dbReference>
<dbReference type="FunFam" id="2.60.260.20:FF:000005">
    <property type="entry name" value="Chaperone protein dnaJ 1, mitochondrial"/>
    <property type="match status" value="1"/>
</dbReference>
<dbReference type="HAMAP" id="MF_01152">
    <property type="entry name" value="DnaJ"/>
    <property type="match status" value="1"/>
</dbReference>
<reference evidence="16" key="1">
    <citation type="submission" date="2023-01" db="EMBL/GenBank/DDBJ databases">
        <title>The diversity of Class Acidimicrobiia in South China Sea sediment environments and the proposal of Iamia marina sp. nov., a novel species of the genus Iamia.</title>
        <authorList>
            <person name="He Y."/>
            <person name="Tian X."/>
        </authorList>
    </citation>
    <scope>NUCLEOTIDE SEQUENCE</scope>
    <source>
        <strain evidence="16">DSM 19957</strain>
    </source>
</reference>
<dbReference type="Gene3D" id="2.10.230.10">
    <property type="entry name" value="Heat shock protein DnaJ, cysteine-rich domain"/>
    <property type="match status" value="1"/>
</dbReference>
<evidence type="ECO:0000256" key="9">
    <source>
        <dbReference type="ARBA" id="ARBA00061004"/>
    </source>
</evidence>
<feature type="binding site" evidence="11">
    <location>
        <position position="188"/>
    </location>
    <ligand>
        <name>Zn(2+)</name>
        <dbReference type="ChEBI" id="CHEBI:29105"/>
        <label>2</label>
    </ligand>
</feature>
<keyword evidence="2 11" id="KW-0235">DNA replication</keyword>
<dbReference type="GO" id="GO:0009408">
    <property type="term" value="P:response to heat"/>
    <property type="evidence" value="ECO:0007669"/>
    <property type="project" value="InterPro"/>
</dbReference>